<protein>
    <submittedName>
        <fullName evidence="7">YIP1 family protein</fullName>
    </submittedName>
</protein>
<keyword evidence="4 5" id="KW-0472">Membrane</keyword>
<dbReference type="InterPro" id="IPR006977">
    <property type="entry name" value="Yip1_dom"/>
</dbReference>
<sequence>MPESMTTGLVQFWSLVQEANALNPDAFRAIEVHPAGILLAITVILLVGLSQSIGQGIVLFLNQVKPIRFVLSLGIAAILFVFSVAFWVLSVWVVSHLLYGVDVSFLKVFRVLGLSYAPLLWSFLVAIPYLGVPINVVLSVWSLLAFVRGFSVVTELDRWQVLGSAICGWVVFQIMQRTIGRPAITLGHWVSSSVAGVPLVTNLRQLEQTVQSSFTKAVDNSNRNQGGD</sequence>
<keyword evidence="8" id="KW-1185">Reference proteome</keyword>
<reference evidence="7" key="1">
    <citation type="submission" date="2022-12" db="EMBL/GenBank/DDBJ databases">
        <title>Polyphasic identification of a Novel Hot-Spring Cyanobacterium Ocullathermofonsia sinensis gen nov. sp. nov. and Genomic Insights on its Adaptations to the Thermal Habitat.</title>
        <authorList>
            <person name="Daroch M."/>
            <person name="Tang J."/>
            <person name="Jiang Y."/>
        </authorList>
    </citation>
    <scope>NUCLEOTIDE SEQUENCE</scope>
    <source>
        <strain evidence="7">PKUAC-SCTA174</strain>
    </source>
</reference>
<feature type="transmembrane region" description="Helical" evidence="5">
    <location>
        <begin position="37"/>
        <end position="61"/>
    </location>
</feature>
<keyword evidence="3 5" id="KW-1133">Transmembrane helix</keyword>
<keyword evidence="2 5" id="KW-0812">Transmembrane</keyword>
<evidence type="ECO:0000256" key="3">
    <source>
        <dbReference type="ARBA" id="ARBA00022989"/>
    </source>
</evidence>
<feature type="domain" description="Yip1" evidence="6">
    <location>
        <begin position="23"/>
        <end position="171"/>
    </location>
</feature>
<feature type="transmembrane region" description="Helical" evidence="5">
    <location>
        <begin position="73"/>
        <end position="99"/>
    </location>
</feature>
<dbReference type="GO" id="GO:0016020">
    <property type="term" value="C:membrane"/>
    <property type="evidence" value="ECO:0007669"/>
    <property type="project" value="UniProtKB-SubCell"/>
</dbReference>
<evidence type="ECO:0000256" key="4">
    <source>
        <dbReference type="ARBA" id="ARBA00023136"/>
    </source>
</evidence>
<evidence type="ECO:0000313" key="8">
    <source>
        <dbReference type="Proteomes" id="UP001163152"/>
    </source>
</evidence>
<evidence type="ECO:0000256" key="1">
    <source>
        <dbReference type="ARBA" id="ARBA00004141"/>
    </source>
</evidence>
<organism evidence="7 8">
    <name type="scientific">Thermocoleostomius sinensis A174</name>
    <dbReference type="NCBI Taxonomy" id="2016057"/>
    <lineage>
        <taxon>Bacteria</taxon>
        <taxon>Bacillati</taxon>
        <taxon>Cyanobacteriota</taxon>
        <taxon>Cyanophyceae</taxon>
        <taxon>Oculatellales</taxon>
        <taxon>Oculatellaceae</taxon>
        <taxon>Thermocoleostomius</taxon>
    </lineage>
</organism>
<gene>
    <name evidence="7" type="ORF">OXH18_22595</name>
</gene>
<evidence type="ECO:0000256" key="2">
    <source>
        <dbReference type="ARBA" id="ARBA00022692"/>
    </source>
</evidence>
<dbReference type="RefSeq" id="WP_268609742.1">
    <property type="nucleotide sequence ID" value="NZ_CP113797.1"/>
</dbReference>
<dbReference type="AlphaFoldDB" id="A0A9E9C843"/>
<name>A0A9E9C843_9CYAN</name>
<proteinExistence type="predicted"/>
<feature type="transmembrane region" description="Helical" evidence="5">
    <location>
        <begin position="119"/>
        <end position="147"/>
    </location>
</feature>
<evidence type="ECO:0000313" key="7">
    <source>
        <dbReference type="EMBL" id="WAL59928.1"/>
    </source>
</evidence>
<dbReference type="Proteomes" id="UP001163152">
    <property type="component" value="Chromosome"/>
</dbReference>
<evidence type="ECO:0000256" key="5">
    <source>
        <dbReference type="SAM" id="Phobius"/>
    </source>
</evidence>
<accession>A0A9E9C843</accession>
<dbReference type="EMBL" id="CP113797">
    <property type="protein sequence ID" value="WAL59928.1"/>
    <property type="molecule type" value="Genomic_DNA"/>
</dbReference>
<comment type="subcellular location">
    <subcellularLocation>
        <location evidence="1">Membrane</location>
        <topology evidence="1">Multi-pass membrane protein</topology>
    </subcellularLocation>
</comment>
<evidence type="ECO:0000259" key="6">
    <source>
        <dbReference type="Pfam" id="PF04893"/>
    </source>
</evidence>
<dbReference type="KEGG" id="tsin:OXH18_22595"/>
<dbReference type="Pfam" id="PF04893">
    <property type="entry name" value="Yip1"/>
    <property type="match status" value="1"/>
</dbReference>